<evidence type="ECO:0000313" key="1">
    <source>
        <dbReference type="EMBL" id="TDZ52507.1"/>
    </source>
</evidence>
<dbReference type="Proteomes" id="UP000295165">
    <property type="component" value="Unassembled WGS sequence"/>
</dbReference>
<evidence type="ECO:0000313" key="2">
    <source>
        <dbReference type="Proteomes" id="UP000295165"/>
    </source>
</evidence>
<keyword evidence="2" id="KW-1185">Reference proteome</keyword>
<reference evidence="1 2" key="1">
    <citation type="journal article" date="2019" name="Sci. Rep.">
        <title>Extended insight into the Mycobacterium chelonae-abscessus complex through whole genome sequencing of Mycobacterium salmoniphilum outbreak and Mycobacterium salmoniphilum-like strains.</title>
        <authorList>
            <person name="Behra P.R.K."/>
            <person name="Das S."/>
            <person name="Pettersson B.M.F."/>
            <person name="Shirreff L."/>
            <person name="DuCote T."/>
            <person name="Jacobsson K.G."/>
            <person name="Ennis D.G."/>
            <person name="Kirsebom L.A."/>
        </authorList>
    </citation>
    <scope>NUCLEOTIDE SEQUENCE [LARGE SCALE GENOMIC DNA]</scope>
    <source>
        <strain evidence="1 2">CCUG 63697</strain>
    </source>
</reference>
<gene>
    <name evidence="1" type="ORF">CCUG63697_00989</name>
</gene>
<accession>A0A4R8RHQ2</accession>
<dbReference type="RefSeq" id="WP_078335110.1">
    <property type="nucleotide sequence ID" value="NZ_MAFQ01000009.1"/>
</dbReference>
<comment type="caution">
    <text evidence="1">The sequence shown here is derived from an EMBL/GenBank/DDBJ whole genome shotgun (WGS) entry which is preliminary data.</text>
</comment>
<dbReference type="EMBL" id="PECC01000026">
    <property type="protein sequence ID" value="TDZ52507.1"/>
    <property type="molecule type" value="Genomic_DNA"/>
</dbReference>
<dbReference type="AlphaFoldDB" id="A0A4R8RHQ2"/>
<name>A0A4R8RHQ2_9MYCO</name>
<sequence>MVLYCPRCNASIPCTGLIDGVGQIKPQPDGTATTEYDVRVPDLAQRFAAHYNAKHLIVEGQRALAARFSLGDSRGATSR</sequence>
<protein>
    <submittedName>
        <fullName evidence="1">Uncharacterized protein</fullName>
    </submittedName>
</protein>
<proteinExistence type="predicted"/>
<organism evidence="1 2">
    <name type="scientific">Mycobacteroides franklinii</name>
    <dbReference type="NCBI Taxonomy" id="948102"/>
    <lineage>
        <taxon>Bacteria</taxon>
        <taxon>Bacillati</taxon>
        <taxon>Actinomycetota</taxon>
        <taxon>Actinomycetes</taxon>
        <taxon>Mycobacteriales</taxon>
        <taxon>Mycobacteriaceae</taxon>
        <taxon>Mycobacteroides</taxon>
    </lineage>
</organism>